<dbReference type="CDD" id="cd08645">
    <property type="entry name" value="FMT_core_GART"/>
    <property type="match status" value="1"/>
</dbReference>
<evidence type="ECO:0000313" key="9">
    <source>
        <dbReference type="Proteomes" id="UP000095008"/>
    </source>
</evidence>
<feature type="binding site" evidence="4">
    <location>
        <begin position="13"/>
        <end position="15"/>
    </location>
    <ligand>
        <name>N(1)-(5-phospho-beta-D-ribosyl)glycinamide</name>
        <dbReference type="ChEBI" id="CHEBI:143788"/>
    </ligand>
</feature>
<comment type="caution">
    <text evidence="4">Lacks conserved residue(s) required for the propagation of feature annotation.</text>
</comment>
<evidence type="ECO:0000256" key="1">
    <source>
        <dbReference type="ARBA" id="ARBA00005054"/>
    </source>
</evidence>
<comment type="function">
    <text evidence="4">Catalyzes the transfer of a formyl group from 10-formyltetrahydrofolate to 5-phospho-ribosyl-glycinamide (GAR), producing 5-phospho-ribosyl-N-formylglycinamide (FGAR) and tetrahydrofolate.</text>
</comment>
<dbReference type="InterPro" id="IPR004607">
    <property type="entry name" value="GART"/>
</dbReference>
<dbReference type="GO" id="GO:0006189">
    <property type="term" value="P:'de novo' IMP biosynthetic process"/>
    <property type="evidence" value="ECO:0007669"/>
    <property type="project" value="UniProtKB-UniRule"/>
</dbReference>
<feature type="active site" description="Proton donor" evidence="4">
    <location>
        <position position="111"/>
    </location>
</feature>
<dbReference type="SUPFAM" id="SSF53328">
    <property type="entry name" value="Formyltransferase"/>
    <property type="match status" value="1"/>
</dbReference>
<dbReference type="Gene3D" id="3.40.50.170">
    <property type="entry name" value="Formyl transferase, N-terminal domain"/>
    <property type="match status" value="1"/>
</dbReference>
<feature type="binding site" evidence="4">
    <location>
        <position position="109"/>
    </location>
    <ligand>
        <name>(6R)-10-formyltetrahydrofolate</name>
        <dbReference type="ChEBI" id="CHEBI:195366"/>
    </ligand>
</feature>
<evidence type="ECO:0000256" key="4">
    <source>
        <dbReference type="HAMAP-Rule" id="MF_01930"/>
    </source>
</evidence>
<evidence type="ECO:0000256" key="2">
    <source>
        <dbReference type="ARBA" id="ARBA00022679"/>
    </source>
</evidence>
<feature type="domain" description="Formyl transferase N-terminal" evidence="5">
    <location>
        <begin position="3"/>
        <end position="184"/>
    </location>
</feature>
<feature type="site" description="Raises pKa of active site His" evidence="4">
    <location>
        <position position="147"/>
    </location>
</feature>
<dbReference type="Proteomes" id="UP000095008">
    <property type="component" value="Unassembled WGS sequence"/>
</dbReference>
<dbReference type="RefSeq" id="WP_024895001.1">
    <property type="nucleotide sequence ID" value="NZ_LWRY01000246.1"/>
</dbReference>
<dbReference type="UniPathway" id="UPA00074">
    <property type="reaction ID" value="UER00126"/>
</dbReference>
<dbReference type="EC" id="2.1.2.2" evidence="4"/>
<evidence type="ECO:0000313" key="7">
    <source>
        <dbReference type="EMBL" id="OCX69275.1"/>
    </source>
</evidence>
<evidence type="ECO:0000259" key="5">
    <source>
        <dbReference type="Pfam" id="PF00551"/>
    </source>
</evidence>
<protein>
    <recommendedName>
        <fullName evidence="4">Phosphoribosylglycinamide formyltransferase</fullName>
        <ecNumber evidence="4">2.1.2.2</ecNumber>
    </recommendedName>
    <alternativeName>
        <fullName evidence="4">5'-phosphoribosylglycinamide transformylase</fullName>
    </alternativeName>
    <alternativeName>
        <fullName evidence="4">GAR transformylase</fullName>
        <shortName evidence="4">GART</shortName>
    </alternativeName>
</protein>
<dbReference type="Proteomes" id="UP000094893">
    <property type="component" value="Unassembled WGS sequence"/>
</dbReference>
<dbReference type="HAMAP" id="MF_01930">
    <property type="entry name" value="PurN"/>
    <property type="match status" value="1"/>
</dbReference>
<dbReference type="STRING" id="930.GCA_002079865_03382"/>
<keyword evidence="9" id="KW-1185">Reference proteome</keyword>
<comment type="catalytic activity">
    <reaction evidence="4">
        <text>N(1)-(5-phospho-beta-D-ribosyl)glycinamide + (6R)-10-formyltetrahydrofolate = N(2)-formyl-N(1)-(5-phospho-beta-D-ribosyl)glycinamide + (6S)-5,6,7,8-tetrahydrofolate + H(+)</text>
        <dbReference type="Rhea" id="RHEA:15053"/>
        <dbReference type="ChEBI" id="CHEBI:15378"/>
        <dbReference type="ChEBI" id="CHEBI:57453"/>
        <dbReference type="ChEBI" id="CHEBI:143788"/>
        <dbReference type="ChEBI" id="CHEBI:147286"/>
        <dbReference type="ChEBI" id="CHEBI:195366"/>
        <dbReference type="EC" id="2.1.2.2"/>
    </reaction>
</comment>
<dbReference type="InterPro" id="IPR036477">
    <property type="entry name" value="Formyl_transf_N_sf"/>
</dbReference>
<keyword evidence="3 4" id="KW-0658">Purine biosynthesis</keyword>
<dbReference type="AlphaFoldDB" id="A0A1C2J4Q6"/>
<keyword evidence="2 4" id="KW-0808">Transferase</keyword>
<name>A0A1C2J4Q6_ACITH</name>
<accession>A0A1C2J4Q6</accession>
<dbReference type="eggNOG" id="COG0299">
    <property type="taxonomic scope" value="Bacteria"/>
</dbReference>
<sequence>MTKKLVLLISGRGSNLQSILRACQTGQITDAEIAAVISNRAEAPGLMVAQAAGIPIEVTDHRDFPSRAEFDTALQQQVDRYAPDLVVLAGFMRQLTDTFVEHYLGRLVNIHPSLLPAFPGLHTHARAIAQGVCWHGASVHFVIPELDAGPVIIQAAVPVHTDDDPARLAARVLAAEHEIYPRALSAVLSGWCSLKEGRVRWSEPVPFCADTAVNPVFTRPSSP</sequence>
<dbReference type="PANTHER" id="PTHR43369:SF2">
    <property type="entry name" value="PHOSPHORIBOSYLGLYCINAMIDE FORMYLTRANSFERASE"/>
    <property type="match status" value="1"/>
</dbReference>
<organism evidence="7 8">
    <name type="scientific">Acidithiobacillus thiooxidans</name>
    <name type="common">Thiobacillus thiooxidans</name>
    <dbReference type="NCBI Taxonomy" id="930"/>
    <lineage>
        <taxon>Bacteria</taxon>
        <taxon>Pseudomonadati</taxon>
        <taxon>Pseudomonadota</taxon>
        <taxon>Acidithiobacillia</taxon>
        <taxon>Acidithiobacillales</taxon>
        <taxon>Acidithiobacillaceae</taxon>
        <taxon>Acidithiobacillus</taxon>
    </lineage>
</organism>
<evidence type="ECO:0000256" key="3">
    <source>
        <dbReference type="ARBA" id="ARBA00022755"/>
    </source>
</evidence>
<dbReference type="InterPro" id="IPR002376">
    <property type="entry name" value="Formyl_transf_N"/>
</dbReference>
<evidence type="ECO:0000313" key="6">
    <source>
        <dbReference type="EMBL" id="OCX68871.1"/>
    </source>
</evidence>
<dbReference type="Pfam" id="PF00551">
    <property type="entry name" value="Formyl_trans_N"/>
    <property type="match status" value="1"/>
</dbReference>
<dbReference type="GO" id="GO:0004644">
    <property type="term" value="F:phosphoribosylglycinamide formyltransferase activity"/>
    <property type="evidence" value="ECO:0007669"/>
    <property type="project" value="UniProtKB-UniRule"/>
</dbReference>
<dbReference type="PANTHER" id="PTHR43369">
    <property type="entry name" value="PHOSPHORIBOSYLGLYCINAMIDE FORMYLTRANSFERASE"/>
    <property type="match status" value="1"/>
</dbReference>
<dbReference type="EMBL" id="LWRY01000246">
    <property type="protein sequence ID" value="OCX68871.1"/>
    <property type="molecule type" value="Genomic_DNA"/>
</dbReference>
<comment type="similarity">
    <text evidence="4">Belongs to the GART family.</text>
</comment>
<feature type="binding site" evidence="4">
    <location>
        <position position="67"/>
    </location>
    <ligand>
        <name>(6R)-10-formyltetrahydrofolate</name>
        <dbReference type="ChEBI" id="CHEBI:195366"/>
    </ligand>
</feature>
<proteinExistence type="inferred from homology"/>
<dbReference type="GO" id="GO:0005829">
    <property type="term" value="C:cytosol"/>
    <property type="evidence" value="ECO:0007669"/>
    <property type="project" value="TreeGrafter"/>
</dbReference>
<dbReference type="NCBIfam" id="TIGR00639">
    <property type="entry name" value="PurN"/>
    <property type="match status" value="1"/>
</dbReference>
<comment type="pathway">
    <text evidence="1 4">Purine metabolism; IMP biosynthesis via de novo pathway; N(2)-formyl-N(1)-(5-phospho-D-ribosyl)glycinamide from N(1)-(5-phospho-D-ribosyl)glycinamide (10-formyl THF route): step 1/1.</text>
</comment>
<reference evidence="7 8" key="1">
    <citation type="journal article" date="2016" name="Int. J. Mol. Sci.">
        <title>Comparative genomics of the extreme acidophile Acidithiobacillus thiooxidans reveals intraspecific divergence and niche adaptation.</title>
        <authorList>
            <person name="Zhang X."/>
            <person name="Feng X."/>
            <person name="Tao J."/>
            <person name="Ma L."/>
            <person name="Xiao Y."/>
            <person name="Liang Y."/>
            <person name="Liu X."/>
            <person name="Yin H."/>
        </authorList>
    </citation>
    <scope>NUCLEOTIDE SEQUENCE [LARGE SCALE GENOMIC DNA]</scope>
    <source>
        <strain evidence="7 8">A02</strain>
        <strain evidence="6">DXS-W</strain>
    </source>
</reference>
<dbReference type="OrthoDB" id="5292304at2"/>
<dbReference type="EMBL" id="LWSA01000257">
    <property type="protein sequence ID" value="OCX69275.1"/>
    <property type="molecule type" value="Genomic_DNA"/>
</dbReference>
<gene>
    <name evidence="4" type="primary">purN</name>
    <name evidence="6" type="ORF">A6M23_16950</name>
    <name evidence="7" type="ORF">A6P07_16875</name>
</gene>
<evidence type="ECO:0000313" key="8">
    <source>
        <dbReference type="Proteomes" id="UP000094893"/>
    </source>
</evidence>
<comment type="caution">
    <text evidence="7">The sequence shown here is derived from an EMBL/GenBank/DDBJ whole genome shotgun (WGS) entry which is preliminary data.</text>
</comment>